<dbReference type="RefSeq" id="WP_126168100.1">
    <property type="nucleotide sequence ID" value="NZ_CP020373.1"/>
</dbReference>
<organism evidence="2 3">
    <name type="scientific">Shewanella khirikhana</name>
    <dbReference type="NCBI Taxonomy" id="1965282"/>
    <lineage>
        <taxon>Bacteria</taxon>
        <taxon>Pseudomonadati</taxon>
        <taxon>Pseudomonadota</taxon>
        <taxon>Gammaproteobacteria</taxon>
        <taxon>Alteromonadales</taxon>
        <taxon>Shewanellaceae</taxon>
        <taxon>Shewanella</taxon>
    </lineage>
</organism>
<protein>
    <submittedName>
        <fullName evidence="2">Uncharacterized protein</fullName>
    </submittedName>
</protein>
<gene>
    <name evidence="2" type="ORF">STH12_02804</name>
</gene>
<sequence>MKIILISFLSIILIGILLNWFYPFKKIELVVMFKLYSKGSGLDDGVQNIILSSKEKYGNIIKDVLLEERFGSCAEMAAVTFSEMVIDEPGVREALTIVRDTHTDKGVSDLIAAILESTVKRTLMSSDDSVSAYHIELIEDNANKK</sequence>
<name>A0ABM7DQB0_9GAMM</name>
<reference evidence="3" key="1">
    <citation type="submission" date="2017-03" db="EMBL/GenBank/DDBJ databases">
        <title>Full genome sequence of a non-lethal Shewanella isolate that potentiates virulence of Vibio parahaemolyticus causing acute hepatopancreatic necrosis disease (AHPND) in shrimp.</title>
        <authorList>
            <person name="Prachumwat A."/>
            <person name="Sritunyalucksana K."/>
        </authorList>
    </citation>
    <scope>NUCLEOTIDE SEQUENCE [LARGE SCALE GENOMIC DNA]</scope>
    <source>
        <strain evidence="3">TH2012</strain>
    </source>
</reference>
<accession>A0ABM7DQB0</accession>
<keyword evidence="3" id="KW-1185">Reference proteome</keyword>
<keyword evidence="1" id="KW-0472">Membrane</keyword>
<dbReference type="Proteomes" id="UP000278437">
    <property type="component" value="Chromosome"/>
</dbReference>
<proteinExistence type="predicted"/>
<dbReference type="EMBL" id="CP020373">
    <property type="protein sequence ID" value="AZQ11873.1"/>
    <property type="molecule type" value="Genomic_DNA"/>
</dbReference>
<keyword evidence="1" id="KW-0812">Transmembrane</keyword>
<evidence type="ECO:0000313" key="3">
    <source>
        <dbReference type="Proteomes" id="UP000278437"/>
    </source>
</evidence>
<feature type="transmembrane region" description="Helical" evidence="1">
    <location>
        <begin position="6"/>
        <end position="24"/>
    </location>
</feature>
<keyword evidence="1" id="KW-1133">Transmembrane helix</keyword>
<evidence type="ECO:0000256" key="1">
    <source>
        <dbReference type="SAM" id="Phobius"/>
    </source>
</evidence>
<evidence type="ECO:0000313" key="2">
    <source>
        <dbReference type="EMBL" id="AZQ11873.1"/>
    </source>
</evidence>